<comment type="caution">
    <text evidence="3">The sequence shown here is derived from an EMBL/GenBank/DDBJ whole genome shotgun (WGS) entry which is preliminary data.</text>
</comment>
<evidence type="ECO:0000256" key="2">
    <source>
        <dbReference type="ARBA" id="ARBA00022649"/>
    </source>
</evidence>
<evidence type="ECO:0008006" key="5">
    <source>
        <dbReference type="Google" id="ProtNLM"/>
    </source>
</evidence>
<dbReference type="Proteomes" id="UP000178797">
    <property type="component" value="Unassembled WGS sequence"/>
</dbReference>
<accession>A0A1F7RMV5</accession>
<comment type="similarity">
    <text evidence="1">Belongs to the RelE toxin family.</text>
</comment>
<dbReference type="NCBIfam" id="TIGR02385">
    <property type="entry name" value="RelE_StbE"/>
    <property type="match status" value="1"/>
</dbReference>
<proteinExistence type="inferred from homology"/>
<dbReference type="Pfam" id="PF05016">
    <property type="entry name" value="ParE_toxin"/>
    <property type="match status" value="1"/>
</dbReference>
<protein>
    <recommendedName>
        <fullName evidence="5">Addiction module antitoxin</fullName>
    </recommendedName>
</protein>
<dbReference type="EMBL" id="MGDE01000250">
    <property type="protein sequence ID" value="OGL42902.1"/>
    <property type="molecule type" value="Genomic_DNA"/>
</dbReference>
<evidence type="ECO:0000313" key="4">
    <source>
        <dbReference type="Proteomes" id="UP000178797"/>
    </source>
</evidence>
<gene>
    <name evidence="3" type="ORF">A2W05_07605</name>
</gene>
<dbReference type="PANTHER" id="PTHR35601">
    <property type="entry name" value="TOXIN RELE"/>
    <property type="match status" value="1"/>
</dbReference>
<evidence type="ECO:0000256" key="1">
    <source>
        <dbReference type="ARBA" id="ARBA00006226"/>
    </source>
</evidence>
<sequence length="86" mass="10521">MYRLEIKKSAKKELDSLPNQIFQKIDKTIFSLKNNPYPYPQSIKLKGEYKRRLRIGDYRVVYTVDEQQKIVTIFRVRHRKNVYRND</sequence>
<reference evidence="3 4" key="1">
    <citation type="journal article" date="2016" name="Nat. Commun.">
        <title>Thousands of microbial genomes shed light on interconnected biogeochemical processes in an aquifer system.</title>
        <authorList>
            <person name="Anantharaman K."/>
            <person name="Brown C.T."/>
            <person name="Hug L.A."/>
            <person name="Sharon I."/>
            <person name="Castelle C.J."/>
            <person name="Probst A.J."/>
            <person name="Thomas B.C."/>
            <person name="Singh A."/>
            <person name="Wilkins M.J."/>
            <person name="Karaoz U."/>
            <person name="Brodie E.L."/>
            <person name="Williams K.H."/>
            <person name="Hubbard S.S."/>
            <person name="Banfield J.F."/>
        </authorList>
    </citation>
    <scope>NUCLEOTIDE SEQUENCE [LARGE SCALE GENOMIC DNA]</scope>
</reference>
<dbReference type="PANTHER" id="PTHR35601:SF1">
    <property type="entry name" value="TOXIN RELE"/>
    <property type="match status" value="1"/>
</dbReference>
<name>A0A1F7RMV5_9BACT</name>
<dbReference type="AlphaFoldDB" id="A0A1F7RMV5"/>
<dbReference type="InterPro" id="IPR007712">
    <property type="entry name" value="RelE/ParE_toxin"/>
</dbReference>
<dbReference type="Gene3D" id="3.30.2310.20">
    <property type="entry name" value="RelE-like"/>
    <property type="match status" value="1"/>
</dbReference>
<organism evidence="3 4">
    <name type="scientific">Candidatus Schekmanbacteria bacterium RBG_16_38_10</name>
    <dbReference type="NCBI Taxonomy" id="1817879"/>
    <lineage>
        <taxon>Bacteria</taxon>
        <taxon>Candidatus Schekmaniibacteriota</taxon>
    </lineage>
</organism>
<dbReference type="SUPFAM" id="SSF143011">
    <property type="entry name" value="RelE-like"/>
    <property type="match status" value="1"/>
</dbReference>
<dbReference type="InterPro" id="IPR035093">
    <property type="entry name" value="RelE/ParE_toxin_dom_sf"/>
</dbReference>
<evidence type="ECO:0000313" key="3">
    <source>
        <dbReference type="EMBL" id="OGL42902.1"/>
    </source>
</evidence>
<keyword evidence="2" id="KW-1277">Toxin-antitoxin system</keyword>